<dbReference type="PROSITE" id="PS50994">
    <property type="entry name" value="INTEGRASE"/>
    <property type="match status" value="1"/>
</dbReference>
<dbReference type="PANTHER" id="PTHR47331">
    <property type="entry name" value="PHD-TYPE DOMAIN-CONTAINING PROTEIN"/>
    <property type="match status" value="1"/>
</dbReference>
<dbReference type="Proteomes" id="UP000069940">
    <property type="component" value="Unassembled WGS sequence"/>
</dbReference>
<reference evidence="2" key="2">
    <citation type="submission" date="2025-05" db="UniProtKB">
        <authorList>
            <consortium name="EnsemblMetazoa"/>
        </authorList>
    </citation>
    <scope>IDENTIFICATION</scope>
    <source>
        <strain evidence="2">Foshan</strain>
    </source>
</reference>
<feature type="domain" description="Integrase catalytic" evidence="1">
    <location>
        <begin position="1"/>
        <end position="121"/>
    </location>
</feature>
<dbReference type="InterPro" id="IPR036397">
    <property type="entry name" value="RNaseH_sf"/>
</dbReference>
<organism evidence="2 3">
    <name type="scientific">Aedes albopictus</name>
    <name type="common">Asian tiger mosquito</name>
    <name type="synonym">Stegomyia albopicta</name>
    <dbReference type="NCBI Taxonomy" id="7160"/>
    <lineage>
        <taxon>Eukaryota</taxon>
        <taxon>Metazoa</taxon>
        <taxon>Ecdysozoa</taxon>
        <taxon>Arthropoda</taxon>
        <taxon>Hexapoda</taxon>
        <taxon>Insecta</taxon>
        <taxon>Pterygota</taxon>
        <taxon>Neoptera</taxon>
        <taxon>Endopterygota</taxon>
        <taxon>Diptera</taxon>
        <taxon>Nematocera</taxon>
        <taxon>Culicoidea</taxon>
        <taxon>Culicidae</taxon>
        <taxon>Culicinae</taxon>
        <taxon>Aedini</taxon>
        <taxon>Aedes</taxon>
        <taxon>Stegomyia</taxon>
    </lineage>
</organism>
<dbReference type="GeneID" id="134290021"/>
<dbReference type="InterPro" id="IPR001584">
    <property type="entry name" value="Integrase_cat-core"/>
</dbReference>
<dbReference type="EnsemblMetazoa" id="AALFPA23_010860.R15304">
    <property type="protein sequence ID" value="AALFPA23_010860.P15304"/>
    <property type="gene ID" value="AALFPA23_010860"/>
</dbReference>
<dbReference type="Gene3D" id="3.30.420.10">
    <property type="entry name" value="Ribonuclease H-like superfamily/Ribonuclease H"/>
    <property type="match status" value="1"/>
</dbReference>
<dbReference type="InterPro" id="IPR012337">
    <property type="entry name" value="RNaseH-like_sf"/>
</dbReference>
<reference evidence="3" key="1">
    <citation type="journal article" date="2015" name="Proc. Natl. Acad. Sci. U.S.A.">
        <title>Genome sequence of the Asian Tiger mosquito, Aedes albopictus, reveals insights into its biology, genetics, and evolution.</title>
        <authorList>
            <person name="Chen X.G."/>
            <person name="Jiang X."/>
            <person name="Gu J."/>
            <person name="Xu M."/>
            <person name="Wu Y."/>
            <person name="Deng Y."/>
            <person name="Zhang C."/>
            <person name="Bonizzoni M."/>
            <person name="Dermauw W."/>
            <person name="Vontas J."/>
            <person name="Armbruster P."/>
            <person name="Huang X."/>
            <person name="Yang Y."/>
            <person name="Zhang H."/>
            <person name="He W."/>
            <person name="Peng H."/>
            <person name="Liu Y."/>
            <person name="Wu K."/>
            <person name="Chen J."/>
            <person name="Lirakis M."/>
            <person name="Topalis P."/>
            <person name="Van Leeuwen T."/>
            <person name="Hall A.B."/>
            <person name="Jiang X."/>
            <person name="Thorpe C."/>
            <person name="Mueller R.L."/>
            <person name="Sun C."/>
            <person name="Waterhouse R.M."/>
            <person name="Yan G."/>
            <person name="Tu Z.J."/>
            <person name="Fang X."/>
            <person name="James A.A."/>
        </authorList>
    </citation>
    <scope>NUCLEOTIDE SEQUENCE [LARGE SCALE GENOMIC DNA]</scope>
    <source>
        <strain evidence="3">Foshan</strain>
    </source>
</reference>
<keyword evidence="3" id="KW-1185">Reference proteome</keyword>
<evidence type="ECO:0000313" key="3">
    <source>
        <dbReference type="Proteomes" id="UP000069940"/>
    </source>
</evidence>
<protein>
    <recommendedName>
        <fullName evidence="1">Integrase catalytic domain-containing protein</fullName>
    </recommendedName>
</protein>
<proteinExistence type="predicted"/>
<evidence type="ECO:0000313" key="2">
    <source>
        <dbReference type="EnsemblMetazoa" id="AALFPA23_010860.P15304"/>
    </source>
</evidence>
<evidence type="ECO:0000259" key="1">
    <source>
        <dbReference type="PROSITE" id="PS50994"/>
    </source>
</evidence>
<accession>A0ABM1YP14</accession>
<name>A0ABM1YP14_AEDAL</name>
<dbReference type="RefSeq" id="XP_062712930.1">
    <property type="nucleotide sequence ID" value="XM_062856946.1"/>
</dbReference>
<dbReference type="SUPFAM" id="SSF53098">
    <property type="entry name" value="Ribonuclease H-like"/>
    <property type="match status" value="1"/>
</dbReference>
<sequence>MAIRNFISRRGMPSVIFSDRGTNFIGASRQMKQAAAAVNVDEVMKEFITVDTTWSFNPPLAPHMRGSWERLIGSVKRNLQTINPPRNPTDEVLRNLMIEIENIINSRPQLTSQWMTTVLLR</sequence>